<evidence type="ECO:0000313" key="3">
    <source>
        <dbReference type="Proteomes" id="UP000646833"/>
    </source>
</evidence>
<keyword evidence="1" id="KW-1133">Transmembrane helix</keyword>
<dbReference type="AlphaFoldDB" id="A0A830E7E4"/>
<proteinExistence type="predicted"/>
<dbReference type="EMBL" id="BMCI01000004">
    <property type="protein sequence ID" value="GGC60436.1"/>
    <property type="molecule type" value="Genomic_DNA"/>
</dbReference>
<accession>A0A830E7E4</accession>
<evidence type="ECO:0000256" key="1">
    <source>
        <dbReference type="SAM" id="Phobius"/>
    </source>
</evidence>
<comment type="caution">
    <text evidence="2">The sequence shown here is derived from an EMBL/GenBank/DDBJ whole genome shotgun (WGS) entry which is preliminary data.</text>
</comment>
<dbReference type="Proteomes" id="UP000646833">
    <property type="component" value="Unassembled WGS sequence"/>
</dbReference>
<keyword evidence="1" id="KW-0812">Transmembrane</keyword>
<reference evidence="2" key="2">
    <citation type="submission" date="2020-09" db="EMBL/GenBank/DDBJ databases">
        <authorList>
            <person name="Sun Q."/>
            <person name="Sedlacek I."/>
        </authorList>
    </citation>
    <scope>NUCLEOTIDE SEQUENCE</scope>
    <source>
        <strain evidence="2">CCM 7217</strain>
    </source>
</reference>
<keyword evidence="1" id="KW-0472">Membrane</keyword>
<reference evidence="2" key="1">
    <citation type="journal article" date="2014" name="Int. J. Syst. Evol. Microbiol.">
        <title>Complete genome sequence of Corynebacterium casei LMG S-19264T (=DSM 44701T), isolated from a smear-ripened cheese.</title>
        <authorList>
            <consortium name="US DOE Joint Genome Institute (JGI-PGF)"/>
            <person name="Walter F."/>
            <person name="Albersmeier A."/>
            <person name="Kalinowski J."/>
            <person name="Ruckert C."/>
        </authorList>
    </citation>
    <scope>NUCLEOTIDE SEQUENCE</scope>
    <source>
        <strain evidence="2">CCM 7217</strain>
    </source>
</reference>
<organism evidence="2 3">
    <name type="scientific">Haloferax sulfurifontis</name>
    <dbReference type="NCBI Taxonomy" id="255616"/>
    <lineage>
        <taxon>Archaea</taxon>
        <taxon>Methanobacteriati</taxon>
        <taxon>Methanobacteriota</taxon>
        <taxon>Stenosarchaea group</taxon>
        <taxon>Halobacteria</taxon>
        <taxon>Halobacteriales</taxon>
        <taxon>Haloferacaceae</taxon>
        <taxon>Haloferax</taxon>
    </lineage>
</organism>
<feature type="transmembrane region" description="Helical" evidence="1">
    <location>
        <begin position="86"/>
        <end position="107"/>
    </location>
</feature>
<protein>
    <submittedName>
        <fullName evidence="2">Uncharacterized protein</fullName>
    </submittedName>
</protein>
<name>A0A830E7E4_9EURY</name>
<sequence>MTYLGGFAWHLAGDGAAFAAALASLDTAAPAAGLLASSPLSVPSLAALQAAAATTPTTFVFPVAAALLAVSLAAVIARFGHAWTTWGYALAAAVPLALVAAGAVGVGRPVAVDLLGFVVCPLLGAGGFVVDAGWYLFASR</sequence>
<gene>
    <name evidence="2" type="ORF">GCM10007209_23150</name>
</gene>
<feature type="transmembrane region" description="Helical" evidence="1">
    <location>
        <begin position="60"/>
        <end position="80"/>
    </location>
</feature>
<evidence type="ECO:0000313" key="2">
    <source>
        <dbReference type="EMBL" id="GGC60436.1"/>
    </source>
</evidence>
<feature type="transmembrane region" description="Helical" evidence="1">
    <location>
        <begin position="114"/>
        <end position="137"/>
    </location>
</feature>